<sequence length="462" mass="52705">MQTNVGTVGGTPTRRGVQSQFEVLPNRTPEEDLNDLVGGSIGPRRTRRTPNKRKKPSEVYRVLQDELDDDGKAILHAMFVWIRLLWWLLDSNKPPTCPTPAELAQFQRFFENEQALEGAASGDDPPLINPDLVSLPTRVELSRCDRLNAIAVNSLALPDWFLSKTRLTLAKFGLERWCVDLAAQPDSLYNKACEHVALETFRHGLLCGAFQHLKSPRRLADDRGLHLQVYHHVVFQYFMGKWVEEGKHGDGTLAKKNDHGVVLQRRLRLANCRYDFLKACGYPDRYLLLADPRATSDDEQVPGTKTFKIKRRPERSKPAEIWYRRMDTVMRQSSGFTSGKKIRQRFVPDIPEDSTTEKLPTGMPLDYFDPQFFCQLPPHARHAAIMGPAKQDRTKKRQGTAELKGELRLAFLEEPNLSLGLGTSEIRAMEQLSDADFFAQRREKVLPLYDLQFGTHMDTSHD</sequence>
<feature type="region of interest" description="Disordered" evidence="1">
    <location>
        <begin position="27"/>
        <end position="55"/>
    </location>
</feature>
<name>A0ABR2ZPX9_9AGAR</name>
<feature type="compositionally biased region" description="Basic residues" evidence="1">
    <location>
        <begin position="44"/>
        <end position="55"/>
    </location>
</feature>
<protein>
    <submittedName>
        <fullName evidence="2">Uncharacterized protein</fullName>
    </submittedName>
</protein>
<reference evidence="2 3" key="1">
    <citation type="submission" date="2024-05" db="EMBL/GenBank/DDBJ databases">
        <title>A draft genome resource for the thread blight pathogen Marasmius tenuissimus strain MS-2.</title>
        <authorList>
            <person name="Yulfo-Soto G.E."/>
            <person name="Baruah I.K."/>
            <person name="Amoako-Attah I."/>
            <person name="Bukari Y."/>
            <person name="Meinhardt L.W."/>
            <person name="Bailey B.A."/>
            <person name="Cohen S.P."/>
        </authorList>
    </citation>
    <scope>NUCLEOTIDE SEQUENCE [LARGE SCALE GENOMIC DNA]</scope>
    <source>
        <strain evidence="2 3">MS-2</strain>
    </source>
</reference>
<evidence type="ECO:0000256" key="1">
    <source>
        <dbReference type="SAM" id="MobiDB-lite"/>
    </source>
</evidence>
<evidence type="ECO:0000313" key="2">
    <source>
        <dbReference type="EMBL" id="KAL0063418.1"/>
    </source>
</evidence>
<organism evidence="2 3">
    <name type="scientific">Marasmius tenuissimus</name>
    <dbReference type="NCBI Taxonomy" id="585030"/>
    <lineage>
        <taxon>Eukaryota</taxon>
        <taxon>Fungi</taxon>
        <taxon>Dikarya</taxon>
        <taxon>Basidiomycota</taxon>
        <taxon>Agaricomycotina</taxon>
        <taxon>Agaricomycetes</taxon>
        <taxon>Agaricomycetidae</taxon>
        <taxon>Agaricales</taxon>
        <taxon>Marasmiineae</taxon>
        <taxon>Marasmiaceae</taxon>
        <taxon>Marasmius</taxon>
    </lineage>
</organism>
<accession>A0ABR2ZPX9</accession>
<gene>
    <name evidence="2" type="ORF">AAF712_009727</name>
</gene>
<proteinExistence type="predicted"/>
<comment type="caution">
    <text evidence="2">The sequence shown here is derived from an EMBL/GenBank/DDBJ whole genome shotgun (WGS) entry which is preliminary data.</text>
</comment>
<evidence type="ECO:0000313" key="3">
    <source>
        <dbReference type="Proteomes" id="UP001437256"/>
    </source>
</evidence>
<keyword evidence="3" id="KW-1185">Reference proteome</keyword>
<dbReference type="Proteomes" id="UP001437256">
    <property type="component" value="Unassembled WGS sequence"/>
</dbReference>
<dbReference type="EMBL" id="JBBXMP010000082">
    <property type="protein sequence ID" value="KAL0063418.1"/>
    <property type="molecule type" value="Genomic_DNA"/>
</dbReference>